<dbReference type="AlphaFoldDB" id="A0A918TSR2"/>
<organism evidence="1 2">
    <name type="scientific">Roseibacillus persicicus</name>
    <dbReference type="NCBI Taxonomy" id="454148"/>
    <lineage>
        <taxon>Bacteria</taxon>
        <taxon>Pseudomonadati</taxon>
        <taxon>Verrucomicrobiota</taxon>
        <taxon>Verrucomicrobiia</taxon>
        <taxon>Verrucomicrobiales</taxon>
        <taxon>Verrucomicrobiaceae</taxon>
        <taxon>Roseibacillus</taxon>
    </lineage>
</organism>
<evidence type="ECO:0000313" key="1">
    <source>
        <dbReference type="EMBL" id="GHC61669.1"/>
    </source>
</evidence>
<comment type="caution">
    <text evidence="1">The sequence shown here is derived from an EMBL/GenBank/DDBJ whole genome shotgun (WGS) entry which is preliminary data.</text>
</comment>
<accession>A0A918TSR2</accession>
<proteinExistence type="predicted"/>
<dbReference type="RefSeq" id="WP_189571937.1">
    <property type="nucleotide sequence ID" value="NZ_BMXI01000014.1"/>
</dbReference>
<keyword evidence="2" id="KW-1185">Reference proteome</keyword>
<reference evidence="1" key="2">
    <citation type="submission" date="2020-09" db="EMBL/GenBank/DDBJ databases">
        <authorList>
            <person name="Sun Q."/>
            <person name="Kim S."/>
        </authorList>
    </citation>
    <scope>NUCLEOTIDE SEQUENCE</scope>
    <source>
        <strain evidence="1">KCTC 12988</strain>
    </source>
</reference>
<evidence type="ECO:0000313" key="2">
    <source>
        <dbReference type="Proteomes" id="UP000644507"/>
    </source>
</evidence>
<protein>
    <submittedName>
        <fullName evidence="1">Uncharacterized protein</fullName>
    </submittedName>
</protein>
<gene>
    <name evidence="1" type="ORF">GCM10007100_31330</name>
</gene>
<dbReference type="Proteomes" id="UP000644507">
    <property type="component" value="Unassembled WGS sequence"/>
</dbReference>
<name>A0A918TSR2_9BACT</name>
<reference evidence="1" key="1">
    <citation type="journal article" date="2014" name="Int. J. Syst. Evol. Microbiol.">
        <title>Complete genome sequence of Corynebacterium casei LMG S-19264T (=DSM 44701T), isolated from a smear-ripened cheese.</title>
        <authorList>
            <consortium name="US DOE Joint Genome Institute (JGI-PGF)"/>
            <person name="Walter F."/>
            <person name="Albersmeier A."/>
            <person name="Kalinowski J."/>
            <person name="Ruckert C."/>
        </authorList>
    </citation>
    <scope>NUCLEOTIDE SEQUENCE</scope>
    <source>
        <strain evidence="1">KCTC 12988</strain>
    </source>
</reference>
<sequence>MKNLLPFASILTINSCALVTTPIKVAGSAAGAAVEVTGKAVGAGVSHLSRNKSE</sequence>
<dbReference type="EMBL" id="BMXI01000014">
    <property type="protein sequence ID" value="GHC61669.1"/>
    <property type="molecule type" value="Genomic_DNA"/>
</dbReference>